<evidence type="ECO:0000313" key="2">
    <source>
        <dbReference type="EMBL" id="TIA85324.1"/>
    </source>
</evidence>
<keyword evidence="3" id="KW-1185">Reference proteome</keyword>
<dbReference type="OrthoDB" id="276546at2759"/>
<reference evidence="2 3" key="1">
    <citation type="submission" date="2019-03" db="EMBL/GenBank/DDBJ databases">
        <title>Sequencing 23 genomes of Wallemia ichthyophaga.</title>
        <authorList>
            <person name="Gostincar C."/>
        </authorList>
    </citation>
    <scope>NUCLEOTIDE SEQUENCE [LARGE SCALE GENOMIC DNA]</scope>
    <source>
        <strain evidence="2 3">EXF-5753</strain>
    </source>
</reference>
<dbReference type="SUPFAM" id="SSF51395">
    <property type="entry name" value="FMN-linked oxidoreductases"/>
    <property type="match status" value="1"/>
</dbReference>
<name>A0A4T0FE18_9BASI</name>
<dbReference type="GO" id="GO:0016491">
    <property type="term" value="F:oxidoreductase activity"/>
    <property type="evidence" value="ECO:0007669"/>
    <property type="project" value="InterPro"/>
</dbReference>
<dbReference type="Pfam" id="PF00724">
    <property type="entry name" value="Oxidored_FMN"/>
    <property type="match status" value="1"/>
</dbReference>
<dbReference type="AlphaFoldDB" id="A0A4T0FE18"/>
<evidence type="ECO:0000259" key="1">
    <source>
        <dbReference type="Pfam" id="PF00724"/>
    </source>
</evidence>
<dbReference type="PANTHER" id="PTHR22893:SF91">
    <property type="entry name" value="NADPH DEHYDROGENASE 2-RELATED"/>
    <property type="match status" value="1"/>
</dbReference>
<dbReference type="InterPro" id="IPR045247">
    <property type="entry name" value="Oye-like"/>
</dbReference>
<dbReference type="Proteomes" id="UP000310189">
    <property type="component" value="Unassembled WGS sequence"/>
</dbReference>
<protein>
    <recommendedName>
        <fullName evidence="1">NADH:flavin oxidoreductase/NADH oxidase N-terminal domain-containing protein</fullName>
    </recommendedName>
</protein>
<sequence>MINTGKQAQLAQLKDSNAQLLKRLTARESRLNRIGMGIDAASQEAFEAFADGINGIAQGVEKTLRNERDAEAEKLTNEATAARRSSTHTSSDTAIADIMQDVKGCIEEQYLAAEKNLQVLASILGFFVDVDAVLAGCISVKDTQIFIRRSILAELSAFDCIFAAYNKIPNGSQIAVQTAHSRNGVPRDYVEDHYTQRTTKGGLLISEACIIHDEAHGMDHAPGIYTDEQISKWKTIVDAVHARGGLFFNQIIALGRVADPNFLDAQLKGPSNDVYRDREVKEMSVDDIHRFVQHFKQAAVNAMHGASFDGVEIHGANGYLIDQFIQKQTNKRTDEYSAETLKLPKEILDAVVQAIGASKTGVRMSPFSAWQGMRGDYDPVDQFEPWVRHIVSTYKDLAYVHFVDPLAGSSQEDFRKSDYLKKIVRDAGITVVSNSDLTLEMANERASKYGEAVAFGKLFISNPDLPARARNGWPLNEDYDRTSFYGGTEKGYTDYPFYK</sequence>
<dbReference type="EMBL" id="SPNW01000115">
    <property type="protein sequence ID" value="TIA85324.1"/>
    <property type="molecule type" value="Genomic_DNA"/>
</dbReference>
<evidence type="ECO:0000313" key="3">
    <source>
        <dbReference type="Proteomes" id="UP000310189"/>
    </source>
</evidence>
<proteinExistence type="predicted"/>
<dbReference type="PANTHER" id="PTHR22893">
    <property type="entry name" value="NADH OXIDOREDUCTASE-RELATED"/>
    <property type="match status" value="1"/>
</dbReference>
<feature type="domain" description="NADH:flavin oxidoreductase/NADH oxidase N-terminal" evidence="1">
    <location>
        <begin position="179"/>
        <end position="476"/>
    </location>
</feature>
<dbReference type="InterPro" id="IPR013785">
    <property type="entry name" value="Aldolase_TIM"/>
</dbReference>
<dbReference type="GO" id="GO:0010181">
    <property type="term" value="F:FMN binding"/>
    <property type="evidence" value="ECO:0007669"/>
    <property type="project" value="InterPro"/>
</dbReference>
<organism evidence="2 3">
    <name type="scientific">Wallemia hederae</name>
    <dbReference type="NCBI Taxonomy" id="1540922"/>
    <lineage>
        <taxon>Eukaryota</taxon>
        <taxon>Fungi</taxon>
        <taxon>Dikarya</taxon>
        <taxon>Basidiomycota</taxon>
        <taxon>Wallemiomycotina</taxon>
        <taxon>Wallemiomycetes</taxon>
        <taxon>Wallemiales</taxon>
        <taxon>Wallemiaceae</taxon>
        <taxon>Wallemia</taxon>
    </lineage>
</organism>
<dbReference type="Gene3D" id="3.20.20.70">
    <property type="entry name" value="Aldolase class I"/>
    <property type="match status" value="1"/>
</dbReference>
<accession>A0A4T0FE18</accession>
<gene>
    <name evidence="2" type="ORF">E3P99_04026</name>
</gene>
<comment type="caution">
    <text evidence="2">The sequence shown here is derived from an EMBL/GenBank/DDBJ whole genome shotgun (WGS) entry which is preliminary data.</text>
</comment>
<dbReference type="InterPro" id="IPR001155">
    <property type="entry name" value="OxRdtase_FMN_N"/>
</dbReference>